<name>A0A812TF83_9DINO</name>
<keyword evidence="2" id="KW-1185">Reference proteome</keyword>
<comment type="caution">
    <text evidence="1">The sequence shown here is derived from an EMBL/GenBank/DDBJ whole genome shotgun (WGS) entry which is preliminary data.</text>
</comment>
<feature type="non-terminal residue" evidence="1">
    <location>
        <position position="176"/>
    </location>
</feature>
<gene>
    <name evidence="1" type="ORF">SNEC2469_LOCUS14962</name>
</gene>
<proteinExistence type="predicted"/>
<protein>
    <recommendedName>
        <fullName evidence="3">Right handed beta helix domain-containing protein</fullName>
    </recommendedName>
</protein>
<evidence type="ECO:0000313" key="2">
    <source>
        <dbReference type="Proteomes" id="UP000601435"/>
    </source>
</evidence>
<dbReference type="AlphaFoldDB" id="A0A812TF83"/>
<organism evidence="1 2">
    <name type="scientific">Symbiodinium necroappetens</name>
    <dbReference type="NCBI Taxonomy" id="1628268"/>
    <lineage>
        <taxon>Eukaryota</taxon>
        <taxon>Sar</taxon>
        <taxon>Alveolata</taxon>
        <taxon>Dinophyceae</taxon>
        <taxon>Suessiales</taxon>
        <taxon>Symbiodiniaceae</taxon>
        <taxon>Symbiodinium</taxon>
    </lineage>
</organism>
<reference evidence="1" key="1">
    <citation type="submission" date="2021-02" db="EMBL/GenBank/DDBJ databases">
        <authorList>
            <person name="Dougan E. K."/>
            <person name="Rhodes N."/>
            <person name="Thang M."/>
            <person name="Chan C."/>
        </authorList>
    </citation>
    <scope>NUCLEOTIDE SEQUENCE</scope>
</reference>
<dbReference type="EMBL" id="CAJNJA010024181">
    <property type="protein sequence ID" value="CAE7522991.1"/>
    <property type="molecule type" value="Genomic_DNA"/>
</dbReference>
<dbReference type="OrthoDB" id="438153at2759"/>
<dbReference type="Proteomes" id="UP000601435">
    <property type="component" value="Unassembled WGS sequence"/>
</dbReference>
<sequence>VIDVAPILSSSCTWHGDPGLQVTLKEPLTFQGNLVLMGEIQIIGEQERDGPCMNVRGQMRVTAARASFVGCRNRLKMLHAVGQEGKGGALFIEQDFITDNSDVKFESCAAEEGGGLYAKGGYQQEAGSSVHFEHCSADGSGGGAYVENSFTQGPNSSAIFRSCRAGRGGAWAAAFF</sequence>
<evidence type="ECO:0000313" key="1">
    <source>
        <dbReference type="EMBL" id="CAE7522991.1"/>
    </source>
</evidence>
<evidence type="ECO:0008006" key="3">
    <source>
        <dbReference type="Google" id="ProtNLM"/>
    </source>
</evidence>
<accession>A0A812TF83</accession>